<sequence length="247" mass="26443">MKLLLVVLICVVTTATPASITTIQTKLADITSSRSSAGVARAVWSNCRGKRLDTLTLNKYITPQECIEMGGDCCGINADGIMNGSDDPKTMSTTSGNCYTCHSSTTKVKCTGNLVRSQHGFTEDWWINSKNCVKAGGLCCDGVKTLANPAVFDPNEYLDADFCLNCYSGSAQNRTEMEGIWETVVTSCSGQLLANNNYRASDCMFFGGQCCDDDTSTDPNMGGSAFRASTFPDAKCNSCFDGEATEL</sequence>
<evidence type="ECO:0000256" key="1">
    <source>
        <dbReference type="SAM" id="SignalP"/>
    </source>
</evidence>
<evidence type="ECO:0000313" key="2">
    <source>
        <dbReference type="EMBL" id="EFX62268.1"/>
    </source>
</evidence>
<keyword evidence="3" id="KW-1185">Reference proteome</keyword>
<dbReference type="KEGG" id="dpx:DAPPUDRAFT_301680"/>
<reference evidence="2 3" key="1">
    <citation type="journal article" date="2011" name="Science">
        <title>The ecoresponsive genome of Daphnia pulex.</title>
        <authorList>
            <person name="Colbourne J.K."/>
            <person name="Pfrender M.E."/>
            <person name="Gilbert D."/>
            <person name="Thomas W.K."/>
            <person name="Tucker A."/>
            <person name="Oakley T.H."/>
            <person name="Tokishita S."/>
            <person name="Aerts A."/>
            <person name="Arnold G.J."/>
            <person name="Basu M.K."/>
            <person name="Bauer D.J."/>
            <person name="Caceres C.E."/>
            <person name="Carmel L."/>
            <person name="Casola C."/>
            <person name="Choi J.H."/>
            <person name="Detter J.C."/>
            <person name="Dong Q."/>
            <person name="Dusheyko S."/>
            <person name="Eads B.D."/>
            <person name="Frohlich T."/>
            <person name="Geiler-Samerotte K.A."/>
            <person name="Gerlach D."/>
            <person name="Hatcher P."/>
            <person name="Jogdeo S."/>
            <person name="Krijgsveld J."/>
            <person name="Kriventseva E.V."/>
            <person name="Kultz D."/>
            <person name="Laforsch C."/>
            <person name="Lindquist E."/>
            <person name="Lopez J."/>
            <person name="Manak J.R."/>
            <person name="Muller J."/>
            <person name="Pangilinan J."/>
            <person name="Patwardhan R.P."/>
            <person name="Pitluck S."/>
            <person name="Pritham E.J."/>
            <person name="Rechtsteiner A."/>
            <person name="Rho M."/>
            <person name="Rogozin I.B."/>
            <person name="Sakarya O."/>
            <person name="Salamov A."/>
            <person name="Schaack S."/>
            <person name="Shapiro H."/>
            <person name="Shiga Y."/>
            <person name="Skalitzky C."/>
            <person name="Smith Z."/>
            <person name="Souvorov A."/>
            <person name="Sung W."/>
            <person name="Tang Z."/>
            <person name="Tsuchiya D."/>
            <person name="Tu H."/>
            <person name="Vos H."/>
            <person name="Wang M."/>
            <person name="Wolf Y.I."/>
            <person name="Yamagata H."/>
            <person name="Yamada T."/>
            <person name="Ye Y."/>
            <person name="Shaw J.R."/>
            <person name="Andrews J."/>
            <person name="Crease T.J."/>
            <person name="Tang H."/>
            <person name="Lucas S.M."/>
            <person name="Robertson H.M."/>
            <person name="Bork P."/>
            <person name="Koonin E.V."/>
            <person name="Zdobnov E.M."/>
            <person name="Grigoriev I.V."/>
            <person name="Lynch M."/>
            <person name="Boore J.L."/>
        </authorList>
    </citation>
    <scope>NUCLEOTIDE SEQUENCE [LARGE SCALE GENOMIC DNA]</scope>
</reference>
<dbReference type="OrthoDB" id="6340591at2759"/>
<feature type="signal peptide" evidence="1">
    <location>
        <begin position="1"/>
        <end position="17"/>
    </location>
</feature>
<organism evidence="2 3">
    <name type="scientific">Daphnia pulex</name>
    <name type="common">Water flea</name>
    <dbReference type="NCBI Taxonomy" id="6669"/>
    <lineage>
        <taxon>Eukaryota</taxon>
        <taxon>Metazoa</taxon>
        <taxon>Ecdysozoa</taxon>
        <taxon>Arthropoda</taxon>
        <taxon>Crustacea</taxon>
        <taxon>Branchiopoda</taxon>
        <taxon>Diplostraca</taxon>
        <taxon>Cladocera</taxon>
        <taxon>Anomopoda</taxon>
        <taxon>Daphniidae</taxon>
        <taxon>Daphnia</taxon>
    </lineage>
</organism>
<dbReference type="EMBL" id="GL733714">
    <property type="protein sequence ID" value="EFX62268.1"/>
    <property type="molecule type" value="Genomic_DNA"/>
</dbReference>
<dbReference type="Proteomes" id="UP000000305">
    <property type="component" value="Unassembled WGS sequence"/>
</dbReference>
<keyword evidence="1" id="KW-0732">Signal</keyword>
<protein>
    <submittedName>
        <fullName evidence="2">Uncharacterized protein</fullName>
    </submittedName>
</protein>
<dbReference type="HOGENOM" id="CLU_1125503_0_0_1"/>
<gene>
    <name evidence="2" type="ORF">DAPPUDRAFT_301680</name>
</gene>
<feature type="chain" id="PRO_5003241437" evidence="1">
    <location>
        <begin position="18"/>
        <end position="247"/>
    </location>
</feature>
<dbReference type="AlphaFoldDB" id="E9I161"/>
<name>E9I161_DAPPU</name>
<accession>E9I161</accession>
<dbReference type="InParanoid" id="E9I161"/>
<proteinExistence type="predicted"/>
<dbReference type="PhylomeDB" id="E9I161"/>
<evidence type="ECO:0000313" key="3">
    <source>
        <dbReference type="Proteomes" id="UP000000305"/>
    </source>
</evidence>